<dbReference type="EMBL" id="BSFI01000002">
    <property type="protein sequence ID" value="GLK66649.1"/>
    <property type="molecule type" value="Genomic_DNA"/>
</dbReference>
<dbReference type="GO" id="GO:0016758">
    <property type="term" value="F:hexosyltransferase activity"/>
    <property type="evidence" value="ECO:0007669"/>
    <property type="project" value="InterPro"/>
</dbReference>
<feature type="domain" description="Glycosyltransferase family 28 N-terminal" evidence="1">
    <location>
        <begin position="7"/>
        <end position="61"/>
    </location>
</feature>
<reference evidence="3" key="1">
    <citation type="journal article" date="2014" name="Int. J. Syst. Evol. Microbiol.">
        <title>Complete genome sequence of Corynebacterium casei LMG S-19264T (=DSM 44701T), isolated from a smear-ripened cheese.</title>
        <authorList>
            <consortium name="US DOE Joint Genome Institute (JGI-PGF)"/>
            <person name="Walter F."/>
            <person name="Albersmeier A."/>
            <person name="Kalinowski J."/>
            <person name="Ruckert C."/>
        </authorList>
    </citation>
    <scope>NUCLEOTIDE SEQUENCE</scope>
    <source>
        <strain evidence="3">VKM B-2347</strain>
    </source>
</reference>
<evidence type="ECO:0000259" key="1">
    <source>
        <dbReference type="Pfam" id="PF03033"/>
    </source>
</evidence>
<comment type="caution">
    <text evidence="3">The sequence shown here is derived from an EMBL/GenBank/DDBJ whole genome shotgun (WGS) entry which is preliminary data.</text>
</comment>
<dbReference type="AlphaFoldDB" id="A0A9W6IZF0"/>
<dbReference type="PANTHER" id="PTHR48050">
    <property type="entry name" value="STEROL 3-BETA-GLUCOSYLTRANSFERASE"/>
    <property type="match status" value="1"/>
</dbReference>
<evidence type="ECO:0000313" key="3">
    <source>
        <dbReference type="EMBL" id="GLK66649.1"/>
    </source>
</evidence>
<organism evidence="3 4">
    <name type="scientific">Hansschlegelia plantiphila</name>
    <dbReference type="NCBI Taxonomy" id="374655"/>
    <lineage>
        <taxon>Bacteria</taxon>
        <taxon>Pseudomonadati</taxon>
        <taxon>Pseudomonadota</taxon>
        <taxon>Alphaproteobacteria</taxon>
        <taxon>Hyphomicrobiales</taxon>
        <taxon>Methylopilaceae</taxon>
        <taxon>Hansschlegelia</taxon>
    </lineage>
</organism>
<dbReference type="Gene3D" id="3.40.50.2000">
    <property type="entry name" value="Glycogen Phosphorylase B"/>
    <property type="match status" value="2"/>
</dbReference>
<dbReference type="GO" id="GO:0005975">
    <property type="term" value="P:carbohydrate metabolic process"/>
    <property type="evidence" value="ECO:0007669"/>
    <property type="project" value="InterPro"/>
</dbReference>
<keyword evidence="3" id="KW-0808">Transferase</keyword>
<name>A0A9W6IZF0_9HYPH</name>
<dbReference type="Pfam" id="PF06722">
    <property type="entry name" value="EryCIII-like_C"/>
    <property type="match status" value="1"/>
</dbReference>
<dbReference type="InterPro" id="IPR004276">
    <property type="entry name" value="GlycoTrans_28_N"/>
</dbReference>
<gene>
    <name evidence="3" type="ORF">GCM10008179_02870</name>
</gene>
<dbReference type="FunFam" id="3.40.50.2000:FF:000009">
    <property type="entry name" value="Sterol 3-beta-glucosyltransferase UGT80A2"/>
    <property type="match status" value="1"/>
</dbReference>
<sequence length="438" mass="46593">MAAPGRISLLTLGTRGDTAPCLALARALAAAGHDVTVGALGRYQRLVAKDKRLRFVSIGDTLDSFLDSDVARLLADQGVLARLKLPFIMQRMISRLTAELMEGCRRAIGDADLIVHHPLLIFAPDLARHAGIPAIMAAAQPVAPTGAFPLCVLGLPDVGRTLNRATYRLVALERMMTAHRLRAFLRGRGPPASAPPALSTTTMFAYSPTIVPRPLDWEDGVVVTGCWRARPRKRWRLSSELEAFLSDGAPPVYIGFGSMPWNPRRNRDLIVEAVRLWGGRAVIGRGWGGVETADLPRGFFAVGDTPHDLMFPKVAAVVHHGGAGTTATGLAAGRPSFVTPMVMDQPFWGERVHALGAGPPPVRLAKLDPPRLAAALEDLVSNPSYAAAAGVVAQALARENGLAAAVRLVESALEEIEAARSDARAPTAHASLRSAQPA</sequence>
<dbReference type="GO" id="GO:0008194">
    <property type="term" value="F:UDP-glycosyltransferase activity"/>
    <property type="evidence" value="ECO:0007669"/>
    <property type="project" value="InterPro"/>
</dbReference>
<evidence type="ECO:0000313" key="4">
    <source>
        <dbReference type="Proteomes" id="UP001143372"/>
    </source>
</evidence>
<dbReference type="Proteomes" id="UP001143372">
    <property type="component" value="Unassembled WGS sequence"/>
</dbReference>
<dbReference type="SUPFAM" id="SSF53756">
    <property type="entry name" value="UDP-Glycosyltransferase/glycogen phosphorylase"/>
    <property type="match status" value="1"/>
</dbReference>
<proteinExistence type="predicted"/>
<feature type="domain" description="Erythromycin biosynthesis protein CIII-like C-terminal" evidence="2">
    <location>
        <begin position="291"/>
        <end position="396"/>
    </location>
</feature>
<dbReference type="CDD" id="cd03784">
    <property type="entry name" value="GT1_Gtf-like"/>
    <property type="match status" value="1"/>
</dbReference>
<dbReference type="InterPro" id="IPR010610">
    <property type="entry name" value="EryCIII-like_C"/>
</dbReference>
<dbReference type="RefSeq" id="WP_271166920.1">
    <property type="nucleotide sequence ID" value="NZ_BSFI01000002.1"/>
</dbReference>
<keyword evidence="4" id="KW-1185">Reference proteome</keyword>
<dbReference type="Pfam" id="PF03033">
    <property type="entry name" value="Glyco_transf_28"/>
    <property type="match status" value="1"/>
</dbReference>
<dbReference type="PANTHER" id="PTHR48050:SF13">
    <property type="entry name" value="STEROL 3-BETA-GLUCOSYLTRANSFERASE UGT80A2"/>
    <property type="match status" value="1"/>
</dbReference>
<reference evidence="3" key="2">
    <citation type="submission" date="2023-01" db="EMBL/GenBank/DDBJ databases">
        <authorList>
            <person name="Sun Q."/>
            <person name="Evtushenko L."/>
        </authorList>
    </citation>
    <scope>NUCLEOTIDE SEQUENCE</scope>
    <source>
        <strain evidence="3">VKM B-2347</strain>
    </source>
</reference>
<protein>
    <submittedName>
        <fullName evidence="3">Glycosyl transferase family 1</fullName>
    </submittedName>
</protein>
<dbReference type="InterPro" id="IPR050426">
    <property type="entry name" value="Glycosyltransferase_28"/>
</dbReference>
<accession>A0A9W6IZF0</accession>
<dbReference type="InterPro" id="IPR002213">
    <property type="entry name" value="UDP_glucos_trans"/>
</dbReference>
<dbReference type="GO" id="GO:0033072">
    <property type="term" value="P:vancomycin biosynthetic process"/>
    <property type="evidence" value="ECO:0007669"/>
    <property type="project" value="UniProtKB-ARBA"/>
</dbReference>
<evidence type="ECO:0000259" key="2">
    <source>
        <dbReference type="Pfam" id="PF06722"/>
    </source>
</evidence>